<evidence type="ECO:0000256" key="3">
    <source>
        <dbReference type="ARBA" id="ARBA00022553"/>
    </source>
</evidence>
<dbReference type="InterPro" id="IPR006162">
    <property type="entry name" value="Ppantetheine_attach_site"/>
</dbReference>
<dbReference type="SUPFAM" id="SSF56801">
    <property type="entry name" value="Acetyl-CoA synthetase-like"/>
    <property type="match status" value="1"/>
</dbReference>
<keyword evidence="3" id="KW-0597">Phosphoprotein</keyword>
<evidence type="ECO:0000259" key="4">
    <source>
        <dbReference type="PROSITE" id="PS50075"/>
    </source>
</evidence>
<name>A0ABV6MNA7_9PSEU</name>
<evidence type="ECO:0000256" key="2">
    <source>
        <dbReference type="ARBA" id="ARBA00022450"/>
    </source>
</evidence>
<evidence type="ECO:0000313" key="5">
    <source>
        <dbReference type="EMBL" id="MFC0541622.1"/>
    </source>
</evidence>
<dbReference type="PANTHER" id="PTHR45527">
    <property type="entry name" value="NONRIBOSOMAL PEPTIDE SYNTHETASE"/>
    <property type="match status" value="1"/>
</dbReference>
<dbReference type="InterPro" id="IPR020806">
    <property type="entry name" value="PKS_PP-bd"/>
</dbReference>
<dbReference type="InterPro" id="IPR045851">
    <property type="entry name" value="AMP-bd_C_sf"/>
</dbReference>
<protein>
    <submittedName>
        <fullName evidence="5">Condensation domain-containing protein</fullName>
    </submittedName>
</protein>
<dbReference type="PANTHER" id="PTHR45527:SF1">
    <property type="entry name" value="FATTY ACID SYNTHASE"/>
    <property type="match status" value="1"/>
</dbReference>
<feature type="domain" description="Carrier" evidence="4">
    <location>
        <begin position="1155"/>
        <end position="1233"/>
    </location>
</feature>
<reference evidence="5 6" key="1">
    <citation type="submission" date="2024-09" db="EMBL/GenBank/DDBJ databases">
        <authorList>
            <person name="Sun Q."/>
            <person name="Mori K."/>
        </authorList>
    </citation>
    <scope>NUCLEOTIDE SEQUENCE [LARGE SCALE GENOMIC DNA]</scope>
    <source>
        <strain evidence="5 6">TBRC 1432</strain>
    </source>
</reference>
<dbReference type="InterPro" id="IPR036736">
    <property type="entry name" value="ACP-like_sf"/>
</dbReference>
<dbReference type="SUPFAM" id="SSF52777">
    <property type="entry name" value="CoA-dependent acyltransferases"/>
    <property type="match status" value="4"/>
</dbReference>
<keyword evidence="2" id="KW-0596">Phosphopantetheine</keyword>
<dbReference type="Gene3D" id="3.30.559.10">
    <property type="entry name" value="Chloramphenicol acetyltransferase-like domain"/>
    <property type="match status" value="2"/>
</dbReference>
<organism evidence="5 6">
    <name type="scientific">Kutzneria chonburiensis</name>
    <dbReference type="NCBI Taxonomy" id="1483604"/>
    <lineage>
        <taxon>Bacteria</taxon>
        <taxon>Bacillati</taxon>
        <taxon>Actinomycetota</taxon>
        <taxon>Actinomycetes</taxon>
        <taxon>Pseudonocardiales</taxon>
        <taxon>Pseudonocardiaceae</taxon>
        <taxon>Kutzneria</taxon>
    </lineage>
</organism>
<comment type="caution">
    <text evidence="5">The sequence shown here is derived from an EMBL/GenBank/DDBJ whole genome shotgun (WGS) entry which is preliminary data.</text>
</comment>
<comment type="cofactor">
    <cofactor evidence="1">
        <name>pantetheine 4'-phosphate</name>
        <dbReference type="ChEBI" id="CHEBI:47942"/>
    </cofactor>
</comment>
<dbReference type="CDD" id="cd19531">
    <property type="entry name" value="LCL_NRPS-like"/>
    <property type="match status" value="1"/>
</dbReference>
<keyword evidence="6" id="KW-1185">Reference proteome</keyword>
<dbReference type="PROSITE" id="PS50075">
    <property type="entry name" value="CARRIER"/>
    <property type="match status" value="2"/>
</dbReference>
<dbReference type="Proteomes" id="UP001589810">
    <property type="component" value="Unassembled WGS sequence"/>
</dbReference>
<feature type="domain" description="Carrier" evidence="4">
    <location>
        <begin position="479"/>
        <end position="553"/>
    </location>
</feature>
<dbReference type="SUPFAM" id="SSF47336">
    <property type="entry name" value="ACP-like"/>
    <property type="match status" value="2"/>
</dbReference>
<dbReference type="PROSITE" id="PS00012">
    <property type="entry name" value="PHOSPHOPANTETHEINE"/>
    <property type="match status" value="1"/>
</dbReference>
<accession>A0ABV6MNA7</accession>
<dbReference type="SMART" id="SM00823">
    <property type="entry name" value="PKS_PP"/>
    <property type="match status" value="1"/>
</dbReference>
<proteinExistence type="predicted"/>
<evidence type="ECO:0000313" key="6">
    <source>
        <dbReference type="Proteomes" id="UP001589810"/>
    </source>
</evidence>
<evidence type="ECO:0000256" key="1">
    <source>
        <dbReference type="ARBA" id="ARBA00001957"/>
    </source>
</evidence>
<dbReference type="InterPro" id="IPR001242">
    <property type="entry name" value="Condensation_dom"/>
</dbReference>
<dbReference type="Pfam" id="PF00550">
    <property type="entry name" value="PP-binding"/>
    <property type="match status" value="1"/>
</dbReference>
<gene>
    <name evidence="5" type="ORF">ACFFH7_09025</name>
</gene>
<dbReference type="Pfam" id="PF00668">
    <property type="entry name" value="Condensation"/>
    <property type="match status" value="2"/>
</dbReference>
<sequence>MALDGKLKALVQQRLQAAAARRTIPAADRSRPLPLSAGQRQMWVLHQIDPASPAYLMSWVLRLTGPLDVERLRRAWEEVVARHEILRTRYADDGEPVQTVDPAGRFELRIIDVAGGEDRARQIADWERTKPFDLTAQHPVRVTVLRVDPELHLVVVTIHHIACDAVSYQQIAAEVSAVYTGRELSDVDVQYADFAAWEIAAKASGALRPDLDYWRDALADVTELPLPLDRARTAKPDWRGGVVDVAIKPATAEAVLALAAEHRASPYMVLLAAYHALLAKISGSDDVTVGVPVSARTVPELDDLIGYLVNTVVVRSWHEKDQSFADLLTQVRECFLDALDHRTAPFVLVVDEVNPARGTGTNPLFQAGFDMDAADQPSAFRFEGLRTEELGLSAEPAAKFDLTLHVLEGPGTELSAVLEYAAAVIDETTARGWAAYFEALFDAVIADAGEPLAQIHGRLLGLLPERRVAEIADAAPQVSVPAELLAGIHRTWCEVLATDNVDVRDNFFDVGGDSLRAVALAGKLKADGLDVSAADIFEHQTIEELAQACAAQQGPSEQFALVEPFAQITAEDRAALPDDVVDAYPLAAMQLGMLIELRARPDVNTYQDSTSYLIRDEVRLDTVALQQAVQLVVDRHEVLRTTFDLNSYSTPLQLVHRKATIAVGLHHHQVGPDGWLPEMTAFAAQERGRSMDLAVAPLIRVAAHTSDDSPHWWITITECHPVLEGWSFHTMLMEILTGYQAIRGGGTPVEPDPVPFRYADYIASEAAARQSERDRDYWRGVVEGRVDAVLPSAWRDGPETPRDRYQHMVDFRDLDADLRRLASVTRTSMKAVLLAAHLKVMSMISGRREFFTGLVCDARPEVVGADRVLGMYLNTLPFPMPGGVRTWGELVRAVYDGLTGMWPHRVFPMQVIQQEADPGGRLLEVFFNYLDFHQVDRELIEEDRTLNDNDNEFALHVFTIVGLLKLNTTNHCLSRAAADRLVSLYRTVLEEMSLGPDGSADAPCLPAAELRSGPEQVLDDVQRPVATGVVGELWGPEGRTGELARFRDDGTVEKLGPIEAVELYRTRELLDAQPSVSDSFVLLRNDKLIGYVRVVEGAAFDEDALRRALAAGRLARTLIPDVLIRVEDWPLTADGAVDRDRLPAPVAVAEPAGERPWDDEFEALLRNALDTVGFQGKFTADVPLSDSGLGSFGTVGLLVAIEQNYGITIPDDFQIVDMFRTPRSLWDTIATLVAEVSDGA</sequence>
<dbReference type="Gene3D" id="1.10.1200.10">
    <property type="entry name" value="ACP-like"/>
    <property type="match status" value="2"/>
</dbReference>
<dbReference type="RefSeq" id="WP_273942349.1">
    <property type="nucleotide sequence ID" value="NZ_CP097263.1"/>
</dbReference>
<dbReference type="InterPro" id="IPR009081">
    <property type="entry name" value="PP-bd_ACP"/>
</dbReference>
<dbReference type="Gene3D" id="3.30.559.30">
    <property type="entry name" value="Nonribosomal peptide synthetase, condensation domain"/>
    <property type="match status" value="2"/>
</dbReference>
<dbReference type="Gene3D" id="3.30.300.30">
    <property type="match status" value="1"/>
</dbReference>
<dbReference type="EMBL" id="JBHLUD010000002">
    <property type="protein sequence ID" value="MFC0541622.1"/>
    <property type="molecule type" value="Genomic_DNA"/>
</dbReference>
<dbReference type="InterPro" id="IPR023213">
    <property type="entry name" value="CAT-like_dom_sf"/>
</dbReference>